<accession>A0A923I7N5</accession>
<feature type="transmembrane region" description="Helical" evidence="6">
    <location>
        <begin position="258"/>
        <end position="279"/>
    </location>
</feature>
<feature type="transmembrane region" description="Helical" evidence="6">
    <location>
        <begin position="65"/>
        <end position="85"/>
    </location>
</feature>
<protein>
    <submittedName>
        <fullName evidence="7">ABC transporter permease</fullName>
    </submittedName>
</protein>
<dbReference type="EMBL" id="JACONZ010000001">
    <property type="protein sequence ID" value="MBC5580467.1"/>
    <property type="molecule type" value="Genomic_DNA"/>
</dbReference>
<dbReference type="GO" id="GO:0005886">
    <property type="term" value="C:plasma membrane"/>
    <property type="evidence" value="ECO:0007669"/>
    <property type="project" value="UniProtKB-SubCell"/>
</dbReference>
<keyword evidence="4 6" id="KW-1133">Transmembrane helix</keyword>
<evidence type="ECO:0000256" key="2">
    <source>
        <dbReference type="ARBA" id="ARBA00022475"/>
    </source>
</evidence>
<comment type="caution">
    <text evidence="7">The sequence shown here is derived from an EMBL/GenBank/DDBJ whole genome shotgun (WGS) entry which is preliminary data.</text>
</comment>
<feature type="transmembrane region" description="Helical" evidence="6">
    <location>
        <begin position="204"/>
        <end position="223"/>
    </location>
</feature>
<feature type="transmembrane region" description="Helical" evidence="6">
    <location>
        <begin position="285"/>
        <end position="303"/>
    </location>
</feature>
<evidence type="ECO:0000256" key="1">
    <source>
        <dbReference type="ARBA" id="ARBA00004651"/>
    </source>
</evidence>
<gene>
    <name evidence="7" type="ORF">H8S23_03010</name>
</gene>
<dbReference type="PANTHER" id="PTHR32196">
    <property type="entry name" value="ABC TRANSPORTER PERMEASE PROTEIN YPHD-RELATED-RELATED"/>
    <property type="match status" value="1"/>
</dbReference>
<keyword evidence="8" id="KW-1185">Reference proteome</keyword>
<proteinExistence type="predicted"/>
<organism evidence="7 8">
    <name type="scientific">Anaerofilum hominis</name>
    <dbReference type="NCBI Taxonomy" id="2763016"/>
    <lineage>
        <taxon>Bacteria</taxon>
        <taxon>Bacillati</taxon>
        <taxon>Bacillota</taxon>
        <taxon>Clostridia</taxon>
        <taxon>Eubacteriales</taxon>
        <taxon>Oscillospiraceae</taxon>
        <taxon>Anaerofilum</taxon>
    </lineage>
</organism>
<keyword evidence="2" id="KW-1003">Cell membrane</keyword>
<reference evidence="7" key="1">
    <citation type="submission" date="2020-08" db="EMBL/GenBank/DDBJ databases">
        <title>Genome public.</title>
        <authorList>
            <person name="Liu C."/>
            <person name="Sun Q."/>
        </authorList>
    </citation>
    <scope>NUCLEOTIDE SEQUENCE</scope>
    <source>
        <strain evidence="7">BX8</strain>
    </source>
</reference>
<dbReference type="InterPro" id="IPR001851">
    <property type="entry name" value="ABC_transp_permease"/>
</dbReference>
<sequence>MEKIKKHLISVLMFLLIPSVVYVIFLCMRPAAFGKISMLSMLITQSFINSIIAWGLTFSMTAGNLDLSIGAQISVSTIVGCLLSQQYGMVGLVLGCLGTSLLIGAIKVALMRVIRTSSMVISIAYALILASIGGVIGGSKVLVISNDCTILGRAPWNLIIFIVMGIAMYYLHRYSVYGARARAVGGNSVLAESAGISTLNIQSVAIMLAAVYGGIAALLSLSYGTGTSIENGLDTIGTAFQAMLGVFVAGFIAKHVNIVFGVFAGILSLNILQTGLVAINLDTNLKNSVTGLFLILLMSVTELKNMSATEKLRREASRTNALKRQQG</sequence>
<evidence type="ECO:0000256" key="3">
    <source>
        <dbReference type="ARBA" id="ARBA00022692"/>
    </source>
</evidence>
<feature type="transmembrane region" description="Helical" evidence="6">
    <location>
        <begin position="154"/>
        <end position="172"/>
    </location>
</feature>
<evidence type="ECO:0000313" key="8">
    <source>
        <dbReference type="Proteomes" id="UP000659630"/>
    </source>
</evidence>
<dbReference type="AlphaFoldDB" id="A0A923I7N5"/>
<dbReference type="Pfam" id="PF02653">
    <property type="entry name" value="BPD_transp_2"/>
    <property type="match status" value="1"/>
</dbReference>
<dbReference type="Proteomes" id="UP000659630">
    <property type="component" value="Unassembled WGS sequence"/>
</dbReference>
<feature type="transmembrane region" description="Helical" evidence="6">
    <location>
        <begin position="91"/>
        <end position="110"/>
    </location>
</feature>
<feature type="transmembrane region" description="Helical" evidence="6">
    <location>
        <begin position="12"/>
        <end position="32"/>
    </location>
</feature>
<dbReference type="RefSeq" id="WP_186886817.1">
    <property type="nucleotide sequence ID" value="NZ_JACONZ010000001.1"/>
</dbReference>
<feature type="transmembrane region" description="Helical" evidence="6">
    <location>
        <begin position="122"/>
        <end position="142"/>
    </location>
</feature>
<evidence type="ECO:0000256" key="5">
    <source>
        <dbReference type="ARBA" id="ARBA00023136"/>
    </source>
</evidence>
<evidence type="ECO:0000313" key="7">
    <source>
        <dbReference type="EMBL" id="MBC5580467.1"/>
    </source>
</evidence>
<evidence type="ECO:0000256" key="4">
    <source>
        <dbReference type="ARBA" id="ARBA00022989"/>
    </source>
</evidence>
<feature type="transmembrane region" description="Helical" evidence="6">
    <location>
        <begin position="38"/>
        <end position="58"/>
    </location>
</feature>
<evidence type="ECO:0000256" key="6">
    <source>
        <dbReference type="SAM" id="Phobius"/>
    </source>
</evidence>
<keyword evidence="5 6" id="KW-0472">Membrane</keyword>
<feature type="transmembrane region" description="Helical" evidence="6">
    <location>
        <begin position="235"/>
        <end position="253"/>
    </location>
</feature>
<comment type="subcellular location">
    <subcellularLocation>
        <location evidence="1">Cell membrane</location>
        <topology evidence="1">Multi-pass membrane protein</topology>
    </subcellularLocation>
</comment>
<name>A0A923I7N5_9FIRM</name>
<keyword evidence="3 6" id="KW-0812">Transmembrane</keyword>
<dbReference type="GO" id="GO:0022857">
    <property type="term" value="F:transmembrane transporter activity"/>
    <property type="evidence" value="ECO:0007669"/>
    <property type="project" value="InterPro"/>
</dbReference>